<keyword evidence="3" id="KW-1185">Reference proteome</keyword>
<accession>M1DYF7</accession>
<dbReference type="Gramene" id="PGSC0003DMT400096439">
    <property type="protein sequence ID" value="PGSC0003DMT400096439"/>
    <property type="gene ID" value="PGSC0003DMG400046010"/>
</dbReference>
<feature type="region of interest" description="Disordered" evidence="1">
    <location>
        <begin position="87"/>
        <end position="114"/>
    </location>
</feature>
<dbReference type="InParanoid" id="M1DYF7"/>
<organism evidence="2 3">
    <name type="scientific">Solanum tuberosum</name>
    <name type="common">Potato</name>
    <dbReference type="NCBI Taxonomy" id="4113"/>
    <lineage>
        <taxon>Eukaryota</taxon>
        <taxon>Viridiplantae</taxon>
        <taxon>Streptophyta</taxon>
        <taxon>Embryophyta</taxon>
        <taxon>Tracheophyta</taxon>
        <taxon>Spermatophyta</taxon>
        <taxon>Magnoliopsida</taxon>
        <taxon>eudicotyledons</taxon>
        <taxon>Gunneridae</taxon>
        <taxon>Pentapetalae</taxon>
        <taxon>asterids</taxon>
        <taxon>lamiids</taxon>
        <taxon>Solanales</taxon>
        <taxon>Solanaceae</taxon>
        <taxon>Solanoideae</taxon>
        <taxon>Solaneae</taxon>
        <taxon>Solanum</taxon>
    </lineage>
</organism>
<dbReference type="EnsemblPlants" id="PGSC0003DMT400096439">
    <property type="protein sequence ID" value="PGSC0003DMT400096439"/>
    <property type="gene ID" value="PGSC0003DMG400046010"/>
</dbReference>
<evidence type="ECO:0000256" key="1">
    <source>
        <dbReference type="SAM" id="MobiDB-lite"/>
    </source>
</evidence>
<protein>
    <submittedName>
        <fullName evidence="2">Integrase core domain containing protein</fullName>
    </submittedName>
</protein>
<name>M1DYF7_SOLTU</name>
<dbReference type="HOGENOM" id="CLU_180374_0_0_1"/>
<reference evidence="3" key="1">
    <citation type="journal article" date="2011" name="Nature">
        <title>Genome sequence and analysis of the tuber crop potato.</title>
        <authorList>
            <consortium name="The Potato Genome Sequencing Consortium"/>
        </authorList>
    </citation>
    <scope>NUCLEOTIDE SEQUENCE [LARGE SCALE GENOMIC DNA]</scope>
    <source>
        <strain evidence="3">cv. DM1-3 516 R44</strain>
    </source>
</reference>
<sequence length="114" mass="12813">MKFRLNNEEATLNISRSMKQSCELKSVSMVTHIVESGSKVSIEERLGVDTLATVMMNFDSDGIEDYDELVAALDMFELRSKPKRLELDIKNRDSPPARPSVEEAPKLELKALPS</sequence>
<dbReference type="Proteomes" id="UP000011115">
    <property type="component" value="Unassembled WGS sequence"/>
</dbReference>
<proteinExistence type="predicted"/>
<dbReference type="AlphaFoldDB" id="M1DYF7"/>
<reference evidence="2" key="2">
    <citation type="submission" date="2015-06" db="UniProtKB">
        <authorList>
            <consortium name="EnsemblPlants"/>
        </authorList>
    </citation>
    <scope>IDENTIFICATION</scope>
    <source>
        <strain evidence="2">DM1-3 516 R44</strain>
    </source>
</reference>
<evidence type="ECO:0000313" key="3">
    <source>
        <dbReference type="Proteomes" id="UP000011115"/>
    </source>
</evidence>
<evidence type="ECO:0000313" key="2">
    <source>
        <dbReference type="EnsemblPlants" id="PGSC0003DMT400096439"/>
    </source>
</evidence>
<dbReference type="PaxDb" id="4113-PGSC0003DMT400096439"/>